<dbReference type="InterPro" id="IPR046278">
    <property type="entry name" value="DUF6311"/>
</dbReference>
<gene>
    <name evidence="3" type="ORF">A2V68_02915</name>
</gene>
<feature type="transmembrane region" description="Helical" evidence="1">
    <location>
        <begin position="300"/>
        <end position="319"/>
    </location>
</feature>
<feature type="transmembrane region" description="Helical" evidence="1">
    <location>
        <begin position="220"/>
        <end position="240"/>
    </location>
</feature>
<proteinExistence type="predicted"/>
<feature type="transmembrane region" description="Helical" evidence="1">
    <location>
        <begin position="100"/>
        <end position="118"/>
    </location>
</feature>
<feature type="domain" description="DUF6311" evidence="2">
    <location>
        <begin position="59"/>
        <end position="415"/>
    </location>
</feature>
<evidence type="ECO:0000256" key="1">
    <source>
        <dbReference type="SAM" id="Phobius"/>
    </source>
</evidence>
<dbReference type="Proteomes" id="UP000176651">
    <property type="component" value="Unassembled WGS sequence"/>
</dbReference>
<feature type="transmembrane region" description="Helical" evidence="1">
    <location>
        <begin position="7"/>
        <end position="25"/>
    </location>
</feature>
<dbReference type="Pfam" id="PF19830">
    <property type="entry name" value="DUF6311"/>
    <property type="match status" value="1"/>
</dbReference>
<evidence type="ECO:0000313" key="4">
    <source>
        <dbReference type="Proteomes" id="UP000176651"/>
    </source>
</evidence>
<feature type="transmembrane region" description="Helical" evidence="1">
    <location>
        <begin position="124"/>
        <end position="143"/>
    </location>
</feature>
<feature type="transmembrane region" description="Helical" evidence="1">
    <location>
        <begin position="351"/>
        <end position="369"/>
    </location>
</feature>
<comment type="caution">
    <text evidence="3">The sequence shown here is derived from an EMBL/GenBank/DDBJ whole genome shotgun (WGS) entry which is preliminary data.</text>
</comment>
<name>A0A1F4NSX1_UNCK3</name>
<protein>
    <recommendedName>
        <fullName evidence="2">DUF6311 domain-containing protein</fullName>
    </recommendedName>
</protein>
<feature type="transmembrane region" description="Helical" evidence="1">
    <location>
        <begin position="325"/>
        <end position="344"/>
    </location>
</feature>
<accession>A0A1F4NSX1</accession>
<evidence type="ECO:0000259" key="2">
    <source>
        <dbReference type="Pfam" id="PF19830"/>
    </source>
</evidence>
<sequence length="572" mass="64611">MKLRSIIIAFFAYLGLAVVMTWPLVTHLSTHIMGAGGDAPIFLWDAWWVGKALLHHGELFTTSYIFYPQTVSLVFHTMTLVNSFIIAVGSTFISAILAMNLWFLLGVTLSGLSMFLLVRHLTKTSWPAFISGLIFAFAPYVTAHWLGHQNLTTLWFIPLFVLCLIKTIEEPRWRWPLGAGLLAGLASLNDFYNPLFLFIFTVMLGIWMLIAHRKCINKYLVVRVLGVGAVWLTVWSIWWVPAIRAALSSQQGAVMSLEQITAFYSADLLRYFIPSFLNPILGGFASLIPGRFSGGVEGTIFLGYTPLLIVLIFLIYKIRHKLKELVFPSVWFWVTTTIIFGVLSLGPNLKIAERIIHISLPYAWLYYLSEYWGEFRVPARFSLMVVFAVAVLVGIALAHLWPMLKKASLERIAVILVSTLIIIEFIPAPYPNLDLIPPAVYAYIQAQEDDAESLLDIPWGINSGYWDKGSYQSRFTYWATLHGKKTPIGSLARVPYEVFEFYPKAPLPFMTPLDDAFRLDLVVIHKNYFTPADVSAYRGVILSSGYLKIYEDATHIAYRKAEAPRGSDALVR</sequence>
<keyword evidence="1" id="KW-0812">Transmembrane</keyword>
<evidence type="ECO:0000313" key="3">
    <source>
        <dbReference type="EMBL" id="OGB74535.1"/>
    </source>
</evidence>
<organism evidence="3 4">
    <name type="scientific">candidate division Kazan bacterium RBG_13_50_9</name>
    <dbReference type="NCBI Taxonomy" id="1798535"/>
    <lineage>
        <taxon>Bacteria</taxon>
        <taxon>Bacteria division Kazan-3B-28</taxon>
    </lineage>
</organism>
<dbReference type="AlphaFoldDB" id="A0A1F4NSX1"/>
<feature type="transmembrane region" description="Helical" evidence="1">
    <location>
        <begin position="381"/>
        <end position="400"/>
    </location>
</feature>
<reference evidence="3 4" key="1">
    <citation type="journal article" date="2016" name="Nat. Commun.">
        <title>Thousands of microbial genomes shed light on interconnected biogeochemical processes in an aquifer system.</title>
        <authorList>
            <person name="Anantharaman K."/>
            <person name="Brown C.T."/>
            <person name="Hug L.A."/>
            <person name="Sharon I."/>
            <person name="Castelle C.J."/>
            <person name="Probst A.J."/>
            <person name="Thomas B.C."/>
            <person name="Singh A."/>
            <person name="Wilkins M.J."/>
            <person name="Karaoz U."/>
            <person name="Brodie E.L."/>
            <person name="Williams K.H."/>
            <person name="Hubbard S.S."/>
            <person name="Banfield J.F."/>
        </authorList>
    </citation>
    <scope>NUCLEOTIDE SEQUENCE [LARGE SCALE GENOMIC DNA]</scope>
</reference>
<keyword evidence="1" id="KW-0472">Membrane</keyword>
<dbReference type="EMBL" id="META01000001">
    <property type="protein sequence ID" value="OGB74535.1"/>
    <property type="molecule type" value="Genomic_DNA"/>
</dbReference>
<feature type="transmembrane region" description="Helical" evidence="1">
    <location>
        <begin position="191"/>
        <end position="211"/>
    </location>
</feature>
<dbReference type="STRING" id="1798535.A2V68_02915"/>
<feature type="transmembrane region" description="Helical" evidence="1">
    <location>
        <begin position="73"/>
        <end position="93"/>
    </location>
</feature>
<keyword evidence="1" id="KW-1133">Transmembrane helix</keyword>